<dbReference type="Pfam" id="PF00995">
    <property type="entry name" value="Sec1"/>
    <property type="match status" value="1"/>
</dbReference>
<dbReference type="KEGG" id="mbr:MONBRDRAFT_35584"/>
<organism evidence="2 3">
    <name type="scientific">Monosiga brevicollis</name>
    <name type="common">Choanoflagellate</name>
    <dbReference type="NCBI Taxonomy" id="81824"/>
    <lineage>
        <taxon>Eukaryota</taxon>
        <taxon>Choanoflagellata</taxon>
        <taxon>Craspedida</taxon>
        <taxon>Salpingoecidae</taxon>
        <taxon>Monosiga</taxon>
    </lineage>
</organism>
<proteinExistence type="inferred from homology"/>
<dbReference type="Proteomes" id="UP000001357">
    <property type="component" value="Unassembled WGS sequence"/>
</dbReference>
<evidence type="ECO:0000313" key="2">
    <source>
        <dbReference type="EMBL" id="EDQ92523.1"/>
    </source>
</evidence>
<dbReference type="EMBL" id="CH991543">
    <property type="protein sequence ID" value="EDQ92523.1"/>
    <property type="molecule type" value="Genomic_DNA"/>
</dbReference>
<keyword evidence="3" id="KW-1185">Reference proteome</keyword>
<dbReference type="PANTHER" id="PTHR11679">
    <property type="entry name" value="VESICLE PROTEIN SORTING-ASSOCIATED"/>
    <property type="match status" value="1"/>
</dbReference>
<dbReference type="GO" id="GO:0006886">
    <property type="term" value="P:intracellular protein transport"/>
    <property type="evidence" value="ECO:0000318"/>
    <property type="project" value="GO_Central"/>
</dbReference>
<comment type="similarity">
    <text evidence="1">Belongs to the STXBP/unc-18/SEC1 family.</text>
</comment>
<name>A9UQ26_MONBE</name>
<dbReference type="InParanoid" id="A9UQ26"/>
<accession>A9UQ26</accession>
<dbReference type="GO" id="GO:0016192">
    <property type="term" value="P:vesicle-mediated transport"/>
    <property type="evidence" value="ECO:0000318"/>
    <property type="project" value="GO_Central"/>
</dbReference>
<dbReference type="InterPro" id="IPR036045">
    <property type="entry name" value="Sec1-like_sf"/>
</dbReference>
<gene>
    <name evidence="2" type="ORF">MONBRDRAFT_35584</name>
</gene>
<dbReference type="eggNOG" id="KOG1299">
    <property type="taxonomic scope" value="Eukaryota"/>
</dbReference>
<dbReference type="GO" id="GO:0000139">
    <property type="term" value="C:Golgi membrane"/>
    <property type="evidence" value="ECO:0000318"/>
    <property type="project" value="GO_Central"/>
</dbReference>
<dbReference type="InterPro" id="IPR001619">
    <property type="entry name" value="Sec1-like"/>
</dbReference>
<dbReference type="Gene3D" id="3.40.50.1910">
    <property type="match status" value="1"/>
</dbReference>
<dbReference type="InterPro" id="IPR027482">
    <property type="entry name" value="Sec1-like_dom2"/>
</dbReference>
<dbReference type="InterPro" id="IPR043154">
    <property type="entry name" value="Sec-1-like_dom1"/>
</dbReference>
<dbReference type="STRING" id="81824.A9UQ26"/>
<protein>
    <submittedName>
        <fullName evidence="2">Uncharacterized protein</fullName>
    </submittedName>
</protein>
<sequence length="465" mass="53174">MNVYHLARSVLDELCAATDGLNVMLVDEDTLPLVSMVYGWRTRQLSDKEVFSVDKLASLREPMPEVNATVFVRASHGNILSLQQELSQPNYRSYAIFFTNEVDATDLELLAEADTRELVAQIKVVNLDYLPMDTNLFSLETLGAFNHPEQLTRNMLSRCRDGLLSVIRGLGLHPTLRYQGNSGQCQQLAEALKPHLLQATEGDTMLLLLDRRQDLVTPSIQQWTYQAMMHELYGLSCGRLDLTRAQAELKEVEEPAVMTSFADEFFGRARFTKFPQNYLSIMELEKVVTKRFFRTPESNYFDFQSHAQERFEKIQTALRERRYEPRDLLRIFMQVAIRYPDKAGCAEYVRLQEAFLNAGLSPLDLQCVDRAAELSRPSAPASSKDWESYILRSTFPNADPDDEEEDSHTPLLAGLLQELDKGSLNEKKYPWVPGLLGQKRYAQILFSRRPLAHLMARFAHLDHAV</sequence>
<reference evidence="2 3" key="1">
    <citation type="journal article" date="2008" name="Nature">
        <title>The genome of the choanoflagellate Monosiga brevicollis and the origin of metazoans.</title>
        <authorList>
            <consortium name="JGI Sequencing"/>
            <person name="King N."/>
            <person name="Westbrook M.J."/>
            <person name="Young S.L."/>
            <person name="Kuo A."/>
            <person name="Abedin M."/>
            <person name="Chapman J."/>
            <person name="Fairclough S."/>
            <person name="Hellsten U."/>
            <person name="Isogai Y."/>
            <person name="Letunic I."/>
            <person name="Marr M."/>
            <person name="Pincus D."/>
            <person name="Putnam N."/>
            <person name="Rokas A."/>
            <person name="Wright K.J."/>
            <person name="Zuzow R."/>
            <person name="Dirks W."/>
            <person name="Good M."/>
            <person name="Goodstein D."/>
            <person name="Lemons D."/>
            <person name="Li W."/>
            <person name="Lyons J.B."/>
            <person name="Morris A."/>
            <person name="Nichols S."/>
            <person name="Richter D.J."/>
            <person name="Salamov A."/>
            <person name="Bork P."/>
            <person name="Lim W.A."/>
            <person name="Manning G."/>
            <person name="Miller W.T."/>
            <person name="McGinnis W."/>
            <person name="Shapiro H."/>
            <person name="Tjian R."/>
            <person name="Grigoriev I.V."/>
            <person name="Rokhsar D."/>
        </authorList>
    </citation>
    <scope>NUCLEOTIDE SEQUENCE [LARGE SCALE GENOMIC DNA]</scope>
    <source>
        <strain evidence="3">MX1 / ATCC 50154</strain>
    </source>
</reference>
<dbReference type="Gene3D" id="3.40.50.2060">
    <property type="match status" value="1"/>
</dbReference>
<evidence type="ECO:0000256" key="1">
    <source>
        <dbReference type="ARBA" id="ARBA00009884"/>
    </source>
</evidence>
<evidence type="ECO:0000313" key="3">
    <source>
        <dbReference type="Proteomes" id="UP000001357"/>
    </source>
</evidence>
<dbReference type="AlphaFoldDB" id="A9UQ26"/>
<dbReference type="SUPFAM" id="SSF56815">
    <property type="entry name" value="Sec1/munc18-like (SM) proteins"/>
    <property type="match status" value="1"/>
</dbReference>
<dbReference type="GeneID" id="5887566"/>
<dbReference type="PIRSF" id="PIRSF005715">
    <property type="entry name" value="VPS45_Sec1"/>
    <property type="match status" value="1"/>
</dbReference>
<dbReference type="RefSeq" id="XP_001742285.1">
    <property type="nucleotide sequence ID" value="XM_001742233.1"/>
</dbReference>